<evidence type="ECO:0000313" key="10">
    <source>
        <dbReference type="EMBL" id="SEM93010.1"/>
    </source>
</evidence>
<feature type="domain" description="ABC3 transporter permease C-terminal" evidence="8">
    <location>
        <begin position="637"/>
        <end position="759"/>
    </location>
</feature>
<dbReference type="Proteomes" id="UP000198953">
    <property type="component" value="Unassembled WGS sequence"/>
</dbReference>
<dbReference type="STRING" id="46177.SAMN05660976_06363"/>
<dbReference type="Pfam" id="PF02687">
    <property type="entry name" value="FtsX"/>
    <property type="match status" value="2"/>
</dbReference>
<keyword evidence="4 7" id="KW-1133">Transmembrane helix</keyword>
<evidence type="ECO:0000256" key="3">
    <source>
        <dbReference type="ARBA" id="ARBA00022692"/>
    </source>
</evidence>
<evidence type="ECO:0000256" key="4">
    <source>
        <dbReference type="ARBA" id="ARBA00022989"/>
    </source>
</evidence>
<accession>A0A1H8CDC5</accession>
<feature type="transmembrane region" description="Helical" evidence="7">
    <location>
        <begin position="416"/>
        <end position="435"/>
    </location>
</feature>
<name>A0A1H8CDC5_9ACTN</name>
<feature type="transmembrane region" description="Helical" evidence="7">
    <location>
        <begin position="337"/>
        <end position="359"/>
    </location>
</feature>
<evidence type="ECO:0000256" key="5">
    <source>
        <dbReference type="ARBA" id="ARBA00023136"/>
    </source>
</evidence>
<feature type="domain" description="ABC3 transporter permease C-terminal" evidence="8">
    <location>
        <begin position="251"/>
        <end position="367"/>
    </location>
</feature>
<feature type="transmembrane region" description="Helical" evidence="7">
    <location>
        <begin position="21"/>
        <end position="40"/>
    </location>
</feature>
<dbReference type="InterPro" id="IPR003838">
    <property type="entry name" value="ABC3_permease_C"/>
</dbReference>
<organism evidence="10 11">
    <name type="scientific">Nonomuraea pusilla</name>
    <dbReference type="NCBI Taxonomy" id="46177"/>
    <lineage>
        <taxon>Bacteria</taxon>
        <taxon>Bacillati</taxon>
        <taxon>Actinomycetota</taxon>
        <taxon>Actinomycetes</taxon>
        <taxon>Streptosporangiales</taxon>
        <taxon>Streptosporangiaceae</taxon>
        <taxon>Nonomuraea</taxon>
    </lineage>
</organism>
<keyword evidence="3 7" id="KW-0812">Transmembrane</keyword>
<dbReference type="RefSeq" id="WP_091104262.1">
    <property type="nucleotide sequence ID" value="NZ_FOBF01000019.1"/>
</dbReference>
<keyword evidence="2" id="KW-1003">Cell membrane</keyword>
<evidence type="ECO:0000256" key="1">
    <source>
        <dbReference type="ARBA" id="ARBA00004651"/>
    </source>
</evidence>
<feature type="transmembrane region" description="Helical" evidence="7">
    <location>
        <begin position="727"/>
        <end position="750"/>
    </location>
</feature>
<comment type="similarity">
    <text evidence="6">Belongs to the ABC-4 integral membrane protein family.</text>
</comment>
<dbReference type="InterPro" id="IPR025857">
    <property type="entry name" value="MacB_PCD"/>
</dbReference>
<evidence type="ECO:0000256" key="7">
    <source>
        <dbReference type="SAM" id="Phobius"/>
    </source>
</evidence>
<dbReference type="AlphaFoldDB" id="A0A1H8CDC5"/>
<dbReference type="InterPro" id="IPR050250">
    <property type="entry name" value="Macrolide_Exporter_MacB"/>
</dbReference>
<keyword evidence="11" id="KW-1185">Reference proteome</keyword>
<feature type="transmembrane region" description="Helical" evidence="7">
    <location>
        <begin position="244"/>
        <end position="272"/>
    </location>
</feature>
<dbReference type="GO" id="GO:0022857">
    <property type="term" value="F:transmembrane transporter activity"/>
    <property type="evidence" value="ECO:0007669"/>
    <property type="project" value="TreeGrafter"/>
</dbReference>
<evidence type="ECO:0000313" key="11">
    <source>
        <dbReference type="Proteomes" id="UP000198953"/>
    </source>
</evidence>
<protein>
    <submittedName>
        <fullName evidence="10">Putative ABC transport system permease protein</fullName>
    </submittedName>
</protein>
<comment type="subcellular location">
    <subcellularLocation>
        <location evidence="1">Cell membrane</location>
        <topology evidence="1">Multi-pass membrane protein</topology>
    </subcellularLocation>
</comment>
<evidence type="ECO:0000256" key="6">
    <source>
        <dbReference type="ARBA" id="ARBA00038076"/>
    </source>
</evidence>
<feature type="transmembrane region" description="Helical" evidence="7">
    <location>
        <begin position="293"/>
        <end position="317"/>
    </location>
</feature>
<proteinExistence type="inferred from homology"/>
<evidence type="ECO:0000259" key="8">
    <source>
        <dbReference type="Pfam" id="PF02687"/>
    </source>
</evidence>
<keyword evidence="5 7" id="KW-0472">Membrane</keyword>
<dbReference type="PANTHER" id="PTHR30572:SF4">
    <property type="entry name" value="ABC TRANSPORTER PERMEASE YTRF"/>
    <property type="match status" value="1"/>
</dbReference>
<dbReference type="OrthoDB" id="3207485at2"/>
<dbReference type="EMBL" id="FOBF01000019">
    <property type="protein sequence ID" value="SEM93010.1"/>
    <property type="molecule type" value="Genomic_DNA"/>
</dbReference>
<feature type="transmembrane region" description="Helical" evidence="7">
    <location>
        <begin position="678"/>
        <end position="702"/>
    </location>
</feature>
<dbReference type="GO" id="GO:0005886">
    <property type="term" value="C:plasma membrane"/>
    <property type="evidence" value="ECO:0007669"/>
    <property type="project" value="UniProtKB-SubCell"/>
</dbReference>
<feature type="transmembrane region" description="Helical" evidence="7">
    <location>
        <begin position="629"/>
        <end position="657"/>
    </location>
</feature>
<dbReference type="PANTHER" id="PTHR30572">
    <property type="entry name" value="MEMBRANE COMPONENT OF TRANSPORTER-RELATED"/>
    <property type="match status" value="1"/>
</dbReference>
<feature type="domain" description="MacB-like periplasmic core" evidence="9">
    <location>
        <begin position="414"/>
        <end position="611"/>
    </location>
</feature>
<evidence type="ECO:0000259" key="9">
    <source>
        <dbReference type="Pfam" id="PF12704"/>
    </source>
</evidence>
<gene>
    <name evidence="10" type="ORF">SAMN05660976_06363</name>
</gene>
<sequence length="767" mass="79238">MSVVWSAALAAVRQRRLQSTILAVVVMSSTVAIVVALGLLEASSGPFDRTFAKQHGAHVVSTFDRATVPDALLTRTAGKPGVEAAAGPFGQTVVIVADTRQSLPPGPLTVVGRPGPGGPVDQIDLWAGRWAAEPGEIVVNRPVEPLFSDLIGATVQTQEGVNFTIVGLASSVSRTSEAWVTPAQMQTMNPKTTQMLYRFTKAETEGDLRAATTSTTAGLPPSGVLSQQSYLAVKQDVSRAAAAYLPFLVGFGLLGLLVAVLIVANVIGGAVVAGQRHIGVLKSLGFTPNQVMAVYLAMVLLPGLAGCLVGTGLGALVSQPLLQRAFPGIGSSIGLAVSLWVYLAALIGVPAVVVLAAFIPASRAHRLPAAETIRAGSAPRPGRGQAIQGLLSGTPLPRSVSLGLGLPFARPGRSTLTLAAIILGVAAVTLATGLFQTMTAYGDTAQRVGHVHSVVHVGRPDQTRPKLNDAAIEALLRSQPGVRYVTADAWIDVQLPGHTGRIKAQFLRGDAATRGDVVVAGRYISGPGEVAAPSAFLKRFGLRVGDRLTLALGGGHTQATIVGELMDAANDLVVASWPTLTALDPNSSATQYEVRLTPGADVEKFNAAVKAAEPGLYPQTKSRVDQNSVAVISAASVFTLLLGTVATLGVFNTVVLDTSERRRDLAMLKSIGMTPRQVTLMMITSMAALGAFGGLVGIPIGIASHRVIVLAMLNAAGLTAPEILLDVWQATALAALAVAGVAIAMLGAYLPARSAARLTIAEALRTE</sequence>
<evidence type="ECO:0000256" key="2">
    <source>
        <dbReference type="ARBA" id="ARBA00022475"/>
    </source>
</evidence>
<dbReference type="Pfam" id="PF12704">
    <property type="entry name" value="MacB_PCD"/>
    <property type="match status" value="1"/>
</dbReference>
<reference evidence="10 11" key="1">
    <citation type="submission" date="2016-10" db="EMBL/GenBank/DDBJ databases">
        <authorList>
            <person name="de Groot N.N."/>
        </authorList>
    </citation>
    <scope>NUCLEOTIDE SEQUENCE [LARGE SCALE GENOMIC DNA]</scope>
    <source>
        <strain evidence="10 11">DSM 43357</strain>
    </source>
</reference>